<dbReference type="InterPro" id="IPR036736">
    <property type="entry name" value="ACP-like_sf"/>
</dbReference>
<dbReference type="PROSITE" id="PS00012">
    <property type="entry name" value="PHOSPHOPANTETHEINE"/>
    <property type="match status" value="1"/>
</dbReference>
<name>A0A3B0C0J0_9ACTN</name>
<proteinExistence type="predicted"/>
<keyword evidence="5" id="KW-1185">Reference proteome</keyword>
<dbReference type="PROSITE" id="PS50075">
    <property type="entry name" value="CARRIER"/>
    <property type="match status" value="1"/>
</dbReference>
<comment type="caution">
    <text evidence="4">The sequence shown here is derived from an EMBL/GenBank/DDBJ whole genome shotgun (WGS) entry which is preliminary data.</text>
</comment>
<dbReference type="SUPFAM" id="SSF47336">
    <property type="entry name" value="ACP-like"/>
    <property type="match status" value="1"/>
</dbReference>
<reference evidence="4 5" key="1">
    <citation type="journal article" date="2015" name="Antonie Van Leeuwenhoek">
        <title>Streptomyces klenkii sp. nov., isolated from deep marine sediment.</title>
        <authorList>
            <person name="Veyisoglu A."/>
            <person name="Sahin N."/>
        </authorList>
    </citation>
    <scope>NUCLEOTIDE SEQUENCE [LARGE SCALE GENOMIC DNA]</scope>
    <source>
        <strain evidence="4 5">KCTC 29202</strain>
    </source>
</reference>
<dbReference type="RefSeq" id="WP_120753131.1">
    <property type="nucleotide sequence ID" value="NZ_JBFADQ010000006.1"/>
</dbReference>
<dbReference type="Pfam" id="PF00550">
    <property type="entry name" value="PP-binding"/>
    <property type="match status" value="1"/>
</dbReference>
<dbReference type="Proteomes" id="UP000270343">
    <property type="component" value="Unassembled WGS sequence"/>
</dbReference>
<dbReference type="AlphaFoldDB" id="A0A3B0C0J0"/>
<evidence type="ECO:0000256" key="2">
    <source>
        <dbReference type="ARBA" id="ARBA00022553"/>
    </source>
</evidence>
<evidence type="ECO:0000259" key="3">
    <source>
        <dbReference type="PROSITE" id="PS50075"/>
    </source>
</evidence>
<dbReference type="Gene3D" id="1.10.1200.10">
    <property type="entry name" value="ACP-like"/>
    <property type="match status" value="1"/>
</dbReference>
<gene>
    <name evidence="4" type="ORF">D7231_02000</name>
</gene>
<organism evidence="4 5">
    <name type="scientific">Streptomyces klenkii</name>
    <dbReference type="NCBI Taxonomy" id="1420899"/>
    <lineage>
        <taxon>Bacteria</taxon>
        <taxon>Bacillati</taxon>
        <taxon>Actinomycetota</taxon>
        <taxon>Actinomycetes</taxon>
        <taxon>Kitasatosporales</taxon>
        <taxon>Streptomycetaceae</taxon>
        <taxon>Streptomyces</taxon>
    </lineage>
</organism>
<dbReference type="InterPro" id="IPR009081">
    <property type="entry name" value="PP-bd_ACP"/>
</dbReference>
<evidence type="ECO:0000313" key="5">
    <source>
        <dbReference type="Proteomes" id="UP000270343"/>
    </source>
</evidence>
<evidence type="ECO:0000313" key="4">
    <source>
        <dbReference type="EMBL" id="RKN77517.1"/>
    </source>
</evidence>
<keyword evidence="2" id="KW-0597">Phosphoprotein</keyword>
<dbReference type="InterPro" id="IPR006162">
    <property type="entry name" value="Ppantetheine_attach_site"/>
</dbReference>
<sequence>MDARFSELLTPFLKFLGEQEITPDASLRELGLDSMQAIELLFAIEDTFGVTLPDDDMNDTTFATAGSLWTVISAAIDAQGAADGTRVTAA</sequence>
<dbReference type="OrthoDB" id="2665189at2"/>
<evidence type="ECO:0000256" key="1">
    <source>
        <dbReference type="ARBA" id="ARBA00022450"/>
    </source>
</evidence>
<protein>
    <submittedName>
        <fullName evidence="4">Acyl carrier protein</fullName>
    </submittedName>
</protein>
<feature type="domain" description="Carrier" evidence="3">
    <location>
        <begin position="1"/>
        <end position="76"/>
    </location>
</feature>
<keyword evidence="1" id="KW-0596">Phosphopantetheine</keyword>
<accession>A0A3B0C0J0</accession>
<dbReference type="EMBL" id="RBAM01000001">
    <property type="protein sequence ID" value="RKN77517.1"/>
    <property type="molecule type" value="Genomic_DNA"/>
</dbReference>